<organism evidence="2 3">
    <name type="scientific">Saltatorellus ferox</name>
    <dbReference type="NCBI Taxonomy" id="2528018"/>
    <lineage>
        <taxon>Bacteria</taxon>
        <taxon>Pseudomonadati</taxon>
        <taxon>Planctomycetota</taxon>
        <taxon>Planctomycetia</taxon>
        <taxon>Planctomycetia incertae sedis</taxon>
        <taxon>Saltatorellus</taxon>
    </lineage>
</organism>
<evidence type="ECO:0000313" key="3">
    <source>
        <dbReference type="Proteomes" id="UP000320390"/>
    </source>
</evidence>
<reference evidence="2 3" key="1">
    <citation type="submission" date="2019-02" db="EMBL/GenBank/DDBJ databases">
        <title>Deep-cultivation of Planctomycetes and their phenomic and genomic characterization uncovers novel biology.</title>
        <authorList>
            <person name="Wiegand S."/>
            <person name="Jogler M."/>
            <person name="Boedeker C."/>
            <person name="Pinto D."/>
            <person name="Vollmers J."/>
            <person name="Rivas-Marin E."/>
            <person name="Kohn T."/>
            <person name="Peeters S.H."/>
            <person name="Heuer A."/>
            <person name="Rast P."/>
            <person name="Oberbeckmann S."/>
            <person name="Bunk B."/>
            <person name="Jeske O."/>
            <person name="Meyerdierks A."/>
            <person name="Storesund J.E."/>
            <person name="Kallscheuer N."/>
            <person name="Luecker S."/>
            <person name="Lage O.M."/>
            <person name="Pohl T."/>
            <person name="Merkel B.J."/>
            <person name="Hornburger P."/>
            <person name="Mueller R.-W."/>
            <person name="Bruemmer F."/>
            <person name="Labrenz M."/>
            <person name="Spormann A.M."/>
            <person name="Op den Camp H."/>
            <person name="Overmann J."/>
            <person name="Amann R."/>
            <person name="Jetten M.S.M."/>
            <person name="Mascher T."/>
            <person name="Medema M.H."/>
            <person name="Devos D.P."/>
            <person name="Kaster A.-K."/>
            <person name="Ovreas L."/>
            <person name="Rohde M."/>
            <person name="Galperin M.Y."/>
            <person name="Jogler C."/>
        </authorList>
    </citation>
    <scope>NUCLEOTIDE SEQUENCE [LARGE SCALE GENOMIC DNA]</scope>
    <source>
        <strain evidence="2 3">Poly30</strain>
    </source>
</reference>
<feature type="signal peptide" evidence="1">
    <location>
        <begin position="1"/>
        <end position="17"/>
    </location>
</feature>
<proteinExistence type="predicted"/>
<dbReference type="RefSeq" id="WP_145198119.1">
    <property type="nucleotide sequence ID" value="NZ_CP036434.1"/>
</dbReference>
<dbReference type="Proteomes" id="UP000320390">
    <property type="component" value="Chromosome"/>
</dbReference>
<evidence type="ECO:0000313" key="2">
    <source>
        <dbReference type="EMBL" id="QDV07237.1"/>
    </source>
</evidence>
<name>A0A518ET16_9BACT</name>
<dbReference type="EMBL" id="CP036434">
    <property type="protein sequence ID" value="QDV07237.1"/>
    <property type="molecule type" value="Genomic_DNA"/>
</dbReference>
<keyword evidence="1" id="KW-0732">Signal</keyword>
<accession>A0A518ET16</accession>
<gene>
    <name evidence="2" type="ORF">Poly30_27560</name>
</gene>
<keyword evidence="3" id="KW-1185">Reference proteome</keyword>
<feature type="chain" id="PRO_5021978911" evidence="1">
    <location>
        <begin position="18"/>
        <end position="545"/>
    </location>
</feature>
<protein>
    <submittedName>
        <fullName evidence="2">Uncharacterized protein</fullName>
    </submittedName>
</protein>
<sequence precursor="true">MKICALLALASAIPASAQSIRLLHQSFDVIPGAAEIHGFEHMAVNDSGEWVISAVMVDLAANMSAGHAVFGSHGLVVYSQDLIPELGATDLLRPLDLGITEDGDAVFVAGIRPAGVPVKRALFVNDTPLLHEYRPMAIAAEPGALWTYIGDAVTTPEGRVVMSGLMRRPGLPNRNVIAEYRLEGQAVTDGRIVTVQGDLPAGSTDAVRSLVVRDAGEDGRHLTWGRTASGNYVLLQGNEILGGSGLPSVIPGVNWDATFFEALGSVNSRGEHAYVAGLSGTNPIVLVKNGEPLYQALDSHPAIAPYRLLRFSTLPSRKGDQPHLLESGSVVWAARWDHPAVLLGGGLFLDDSLIIEEGVTTLGSKTINGIRSDKMGVSPNGRWVILECWLSEPGQAGPTYGVVLVDLAEGVEYCSPAAPNSTGSAAAMTANAPRVAAGEPLGLVAHGLPASSMGYFLVAPAPGFTVGAGGGQGTLCLSQPIGRFLPQAMGTGPGGFLSATVDTNALPLTPNQAVLAGETWYFQAWYRDLNPTLTSNISSAIAVTF</sequence>
<dbReference type="AlphaFoldDB" id="A0A518ET16"/>
<evidence type="ECO:0000256" key="1">
    <source>
        <dbReference type="SAM" id="SignalP"/>
    </source>
</evidence>